<dbReference type="Gene3D" id="3.40.630.30">
    <property type="match status" value="1"/>
</dbReference>
<evidence type="ECO:0000256" key="1">
    <source>
        <dbReference type="SAM" id="MobiDB-lite"/>
    </source>
</evidence>
<dbReference type="PANTHER" id="PTHR43792">
    <property type="entry name" value="GNAT FAMILY, PUTATIVE (AFU_ORTHOLOGUE AFUA_3G00765)-RELATED-RELATED"/>
    <property type="match status" value="1"/>
</dbReference>
<reference evidence="4" key="1">
    <citation type="submission" date="2020-05" db="EMBL/GenBank/DDBJ databases">
        <title>Classification of alakaliphilic streptomycetes isolated from an alkaline soil next to Lonar Crater, India and a proposal for the recognition of Streptomyces alkaliterrae sp. nov.</title>
        <authorList>
            <person name="Golinska P."/>
        </authorList>
    </citation>
    <scope>NUCLEOTIDE SEQUENCE [LARGE SCALE GENOMIC DNA]</scope>
    <source>
        <strain evidence="4">OF3</strain>
    </source>
</reference>
<dbReference type="SUPFAM" id="SSF55729">
    <property type="entry name" value="Acyl-CoA N-acyltransferases (Nat)"/>
    <property type="match status" value="1"/>
</dbReference>
<dbReference type="PROSITE" id="PS51186">
    <property type="entry name" value="GNAT"/>
    <property type="match status" value="1"/>
</dbReference>
<organism evidence="3 4">
    <name type="scientific">Streptomyces alkaliterrae</name>
    <dbReference type="NCBI Taxonomy" id="2213162"/>
    <lineage>
        <taxon>Bacteria</taxon>
        <taxon>Bacillati</taxon>
        <taxon>Actinomycetota</taxon>
        <taxon>Actinomycetes</taxon>
        <taxon>Kitasatosporales</taxon>
        <taxon>Streptomycetaceae</taxon>
        <taxon>Streptomyces</taxon>
    </lineage>
</organism>
<proteinExistence type="predicted"/>
<feature type="region of interest" description="Disordered" evidence="1">
    <location>
        <begin position="154"/>
        <end position="175"/>
    </location>
</feature>
<dbReference type="PANTHER" id="PTHR43792:SF1">
    <property type="entry name" value="N-ACETYLTRANSFERASE DOMAIN-CONTAINING PROTEIN"/>
    <property type="match status" value="1"/>
</dbReference>
<dbReference type="GO" id="GO:0016747">
    <property type="term" value="F:acyltransferase activity, transferring groups other than amino-acyl groups"/>
    <property type="evidence" value="ECO:0007669"/>
    <property type="project" value="InterPro"/>
</dbReference>
<keyword evidence="3" id="KW-0808">Transferase</keyword>
<protein>
    <submittedName>
        <fullName evidence="3">GNAT family N-acetyltransferase</fullName>
    </submittedName>
</protein>
<dbReference type="EMBL" id="JABJWZ010000183">
    <property type="protein sequence ID" value="MBB1255257.1"/>
    <property type="molecule type" value="Genomic_DNA"/>
</dbReference>
<dbReference type="Pfam" id="PF13302">
    <property type="entry name" value="Acetyltransf_3"/>
    <property type="match status" value="1"/>
</dbReference>
<gene>
    <name evidence="3" type="ORF">H3146_18130</name>
</gene>
<dbReference type="InterPro" id="IPR051531">
    <property type="entry name" value="N-acetyltransferase"/>
</dbReference>
<accession>A0A7W3WMS4</accession>
<dbReference type="AlphaFoldDB" id="A0A7W3WMS4"/>
<dbReference type="Proteomes" id="UP000525686">
    <property type="component" value="Unassembled WGS sequence"/>
</dbReference>
<comment type="caution">
    <text evidence="3">The sequence shown here is derived from an EMBL/GenBank/DDBJ whole genome shotgun (WGS) entry which is preliminary data.</text>
</comment>
<dbReference type="InterPro" id="IPR000182">
    <property type="entry name" value="GNAT_dom"/>
</dbReference>
<name>A0A7W3WMS4_9ACTN</name>
<dbReference type="InterPro" id="IPR016181">
    <property type="entry name" value="Acyl_CoA_acyltransferase"/>
</dbReference>
<sequence>MPTPTLRTDRLSLTPYREADEDDFVALFQDERVACWMGDGVVPSEDADRALFRRIFSKVYATDLFDVWAVRKDAELVGHAEIKHTDEAGGHEVVYALAPAHWGHGLGREIATAVLRHGFETLGLEQVHATVDARNEASLGLLDGLGFRRLRDVEEPDGGTTRHLALGRPSRVTAP</sequence>
<feature type="domain" description="N-acetyltransferase" evidence="2">
    <location>
        <begin position="11"/>
        <end position="171"/>
    </location>
</feature>
<evidence type="ECO:0000313" key="4">
    <source>
        <dbReference type="Proteomes" id="UP000525686"/>
    </source>
</evidence>
<dbReference type="CDD" id="cd04301">
    <property type="entry name" value="NAT_SF"/>
    <property type="match status" value="1"/>
</dbReference>
<evidence type="ECO:0000313" key="3">
    <source>
        <dbReference type="EMBL" id="MBB1255257.1"/>
    </source>
</evidence>
<evidence type="ECO:0000259" key="2">
    <source>
        <dbReference type="PROSITE" id="PS51186"/>
    </source>
</evidence>
<dbReference type="RefSeq" id="WP_181354901.1">
    <property type="nucleotide sequence ID" value="NZ_JABJWZ010000183.1"/>
</dbReference>